<sequence length="83" mass="9548">MHLQNFPQWQVINKSTKKFAIQEEQQSLSIVSPINDYAFAILNQVFFTITDNEITEVTTENNSDELTIEVDKENASITIIDKN</sequence>
<reference evidence="3 4" key="1">
    <citation type="submission" date="2016-02" db="EMBL/GenBank/DDBJ databases">
        <title>Draft genome sequence of hydrocarbon degrading Staphylococcus saprophyticus Strain CNV2, isolated from crude-oil contaminated soil from Noonmati Oil Refinery, Guwahati, Assam, India.</title>
        <authorList>
            <person name="Mukherjee A."/>
            <person name="Chettri B."/>
            <person name="Langpoklakpam J."/>
            <person name="Singh A.K."/>
            <person name="Chattopadhyay D.J."/>
        </authorList>
    </citation>
    <scope>NUCLEOTIDE SEQUENCE [LARGE SCALE GENOMIC DNA]</scope>
    <source>
        <strain evidence="3 4">CNV2</strain>
    </source>
</reference>
<reference evidence="2" key="4">
    <citation type="submission" date="2021-09" db="EMBL/GenBank/DDBJ databases">
        <authorList>
            <person name="Gilroy R."/>
        </authorList>
    </citation>
    <scope>NUCLEOTIDE SEQUENCE</scope>
    <source>
        <strain evidence="2">CHK149-3286</strain>
    </source>
</reference>
<evidence type="ECO:0000313" key="4">
    <source>
        <dbReference type="Proteomes" id="UP000075418"/>
    </source>
</evidence>
<dbReference type="KEGG" id="skl:C7J89_11470"/>
<dbReference type="Proteomes" id="UP000321040">
    <property type="component" value="Unassembled WGS sequence"/>
</dbReference>
<evidence type="ECO:0000313" key="2">
    <source>
        <dbReference type="EMBL" id="HJF66883.1"/>
    </source>
</evidence>
<organism evidence="3 4">
    <name type="scientific">Staphylococcus kloosii</name>
    <dbReference type="NCBI Taxonomy" id="29384"/>
    <lineage>
        <taxon>Bacteria</taxon>
        <taxon>Bacillati</taxon>
        <taxon>Bacillota</taxon>
        <taxon>Bacilli</taxon>
        <taxon>Bacillales</taxon>
        <taxon>Staphylococcaceae</taxon>
        <taxon>Staphylococcus</taxon>
    </lineage>
</organism>
<protein>
    <submittedName>
        <fullName evidence="3">Uncharacterized protein</fullName>
    </submittedName>
</protein>
<evidence type="ECO:0000313" key="5">
    <source>
        <dbReference type="Proteomes" id="UP000321040"/>
    </source>
</evidence>
<dbReference type="RefSeq" id="WP_061855186.1">
    <property type="nucleotide sequence ID" value="NZ_BKAQ01000010.1"/>
</dbReference>
<proteinExistence type="predicted"/>
<dbReference type="OrthoDB" id="2394768at2"/>
<dbReference type="EMBL" id="BKAQ01000010">
    <property type="protein sequence ID" value="GEP82126.1"/>
    <property type="molecule type" value="Genomic_DNA"/>
</dbReference>
<evidence type="ECO:0000313" key="3">
    <source>
        <dbReference type="EMBL" id="KYH15040.1"/>
    </source>
</evidence>
<dbReference type="Proteomes" id="UP000706163">
    <property type="component" value="Unassembled WGS sequence"/>
</dbReference>
<evidence type="ECO:0000313" key="1">
    <source>
        <dbReference type="EMBL" id="GEP82126.1"/>
    </source>
</evidence>
<keyword evidence="5" id="KW-1185">Reference proteome</keyword>
<dbReference type="GeneID" id="69905963"/>
<accession>A0A151A7E6</accession>
<name>A0A151A7E6_9STAP</name>
<dbReference type="EMBL" id="DYVT01000013">
    <property type="protein sequence ID" value="HJF66883.1"/>
    <property type="molecule type" value="Genomic_DNA"/>
</dbReference>
<comment type="caution">
    <text evidence="3">The sequence shown here is derived from an EMBL/GenBank/DDBJ whole genome shotgun (WGS) entry which is preliminary data.</text>
</comment>
<gene>
    <name evidence="3" type="ORF">A0131_09680</name>
    <name evidence="2" type="ORF">K8V85_01095</name>
    <name evidence="1" type="ORF">SKL01_13040</name>
</gene>
<accession>A0A2T4R2M1</accession>
<dbReference type="EMBL" id="LUGM01000002">
    <property type="protein sequence ID" value="KYH15040.1"/>
    <property type="molecule type" value="Genomic_DNA"/>
</dbReference>
<dbReference type="Proteomes" id="UP000075418">
    <property type="component" value="Unassembled WGS sequence"/>
</dbReference>
<reference evidence="2" key="3">
    <citation type="journal article" date="2021" name="PeerJ">
        <title>Extensive microbial diversity within the chicken gut microbiome revealed by metagenomics and culture.</title>
        <authorList>
            <person name="Gilroy R."/>
            <person name="Ravi A."/>
            <person name="Getino M."/>
            <person name="Pursley I."/>
            <person name="Horton D.L."/>
            <person name="Alikhan N.F."/>
            <person name="Baker D."/>
            <person name="Gharbi K."/>
            <person name="Hall N."/>
            <person name="Watson M."/>
            <person name="Adriaenssens E.M."/>
            <person name="Foster-Nyarko E."/>
            <person name="Jarju S."/>
            <person name="Secka A."/>
            <person name="Antonio M."/>
            <person name="Oren A."/>
            <person name="Chaudhuri R.R."/>
            <person name="La Ragione R."/>
            <person name="Hildebrand F."/>
            <person name="Pallen M.J."/>
        </authorList>
    </citation>
    <scope>NUCLEOTIDE SEQUENCE</scope>
    <source>
        <strain evidence="2">CHK149-3286</strain>
    </source>
</reference>
<reference evidence="1 5" key="2">
    <citation type="submission" date="2019-07" db="EMBL/GenBank/DDBJ databases">
        <title>Whole genome shotgun sequence of Staphylococcus kloosii NBRC 109624.</title>
        <authorList>
            <person name="Hosoyama A."/>
            <person name="Uohara A."/>
            <person name="Ohji S."/>
            <person name="Ichikawa N."/>
        </authorList>
    </citation>
    <scope>NUCLEOTIDE SEQUENCE [LARGE SCALE GENOMIC DNA]</scope>
    <source>
        <strain evidence="1 5">NBRC 109624</strain>
    </source>
</reference>
<dbReference type="AlphaFoldDB" id="A0A151A7E6"/>